<evidence type="ECO:0000256" key="1">
    <source>
        <dbReference type="ARBA" id="ARBA00004271"/>
    </source>
</evidence>
<keyword evidence="4" id="KW-0732">Signal</keyword>
<comment type="similarity">
    <text evidence="5">Belongs to the EXORDIUM family.</text>
</comment>
<evidence type="ECO:0000256" key="3">
    <source>
        <dbReference type="ARBA" id="ARBA00022525"/>
    </source>
</evidence>
<dbReference type="Gramene" id="OMO69855">
    <property type="protein sequence ID" value="OMO69855"/>
    <property type="gene ID" value="CCACVL1_19228"/>
</dbReference>
<dbReference type="Pfam" id="PF04674">
    <property type="entry name" value="Phi_1"/>
    <property type="match status" value="1"/>
</dbReference>
<organism evidence="6 7">
    <name type="scientific">Corchorus capsularis</name>
    <name type="common">Jute</name>
    <dbReference type="NCBI Taxonomy" id="210143"/>
    <lineage>
        <taxon>Eukaryota</taxon>
        <taxon>Viridiplantae</taxon>
        <taxon>Streptophyta</taxon>
        <taxon>Embryophyta</taxon>
        <taxon>Tracheophyta</taxon>
        <taxon>Spermatophyta</taxon>
        <taxon>Magnoliopsida</taxon>
        <taxon>eudicotyledons</taxon>
        <taxon>Gunneridae</taxon>
        <taxon>Pentapetalae</taxon>
        <taxon>rosids</taxon>
        <taxon>malvids</taxon>
        <taxon>Malvales</taxon>
        <taxon>Malvaceae</taxon>
        <taxon>Grewioideae</taxon>
        <taxon>Apeibeae</taxon>
        <taxon>Corchorus</taxon>
    </lineage>
</organism>
<gene>
    <name evidence="6" type="ORF">CCACVL1_19228</name>
</gene>
<dbReference type="GO" id="GO:0048046">
    <property type="term" value="C:apoplast"/>
    <property type="evidence" value="ECO:0007669"/>
    <property type="project" value="UniProtKB-SubCell"/>
</dbReference>
<dbReference type="EMBL" id="AWWV01011929">
    <property type="protein sequence ID" value="OMO69855.1"/>
    <property type="molecule type" value="Genomic_DNA"/>
</dbReference>
<evidence type="ECO:0000313" key="6">
    <source>
        <dbReference type="EMBL" id="OMO69855.1"/>
    </source>
</evidence>
<evidence type="ECO:0000256" key="4">
    <source>
        <dbReference type="ARBA" id="ARBA00022729"/>
    </source>
</evidence>
<dbReference type="InterPro" id="IPR006766">
    <property type="entry name" value="EXORDIUM-like"/>
</dbReference>
<accession>A0A1R3HHV5</accession>
<reference evidence="6 7" key="1">
    <citation type="submission" date="2013-09" db="EMBL/GenBank/DDBJ databases">
        <title>Corchorus capsularis genome sequencing.</title>
        <authorList>
            <person name="Alam M."/>
            <person name="Haque M.S."/>
            <person name="Islam M.S."/>
            <person name="Emdad E.M."/>
            <person name="Islam M.M."/>
            <person name="Ahmed B."/>
            <person name="Halim A."/>
            <person name="Hossen Q.M.M."/>
            <person name="Hossain M.Z."/>
            <person name="Ahmed R."/>
            <person name="Khan M.M."/>
            <person name="Islam R."/>
            <person name="Rashid M.M."/>
            <person name="Khan S.A."/>
            <person name="Rahman M.S."/>
            <person name="Alam M."/>
        </authorList>
    </citation>
    <scope>NUCLEOTIDE SEQUENCE [LARGE SCALE GENOMIC DNA]</scope>
    <source>
        <strain evidence="7">cv. CVL-1</strain>
        <tissue evidence="6">Whole seedling</tissue>
    </source>
</reference>
<proteinExistence type="inferred from homology"/>
<evidence type="ECO:0000313" key="7">
    <source>
        <dbReference type="Proteomes" id="UP000188268"/>
    </source>
</evidence>
<comment type="caution">
    <text evidence="6">The sequence shown here is derived from an EMBL/GenBank/DDBJ whole genome shotgun (WGS) entry which is preliminary data.</text>
</comment>
<keyword evidence="3" id="KW-0964">Secreted</keyword>
<name>A0A1R3HHV5_COCAP</name>
<keyword evidence="2" id="KW-0052">Apoplast</keyword>
<sequence>MADFTNPSLLEMSFIFMLASSVPPTKEPIKDFITSISPSAMPSPSVSKWWKTVSEWLKGLRVTVKLTV</sequence>
<evidence type="ECO:0000256" key="2">
    <source>
        <dbReference type="ARBA" id="ARBA00022523"/>
    </source>
</evidence>
<keyword evidence="7" id="KW-1185">Reference proteome</keyword>
<comment type="subcellular location">
    <subcellularLocation>
        <location evidence="1">Secreted</location>
        <location evidence="1">Extracellular space</location>
        <location evidence="1">Apoplast</location>
    </subcellularLocation>
</comment>
<protein>
    <submittedName>
        <fullName evidence="6">Phosphate-induced protein 1</fullName>
    </submittedName>
</protein>
<dbReference type="Proteomes" id="UP000188268">
    <property type="component" value="Unassembled WGS sequence"/>
</dbReference>
<dbReference type="AlphaFoldDB" id="A0A1R3HHV5"/>
<evidence type="ECO:0000256" key="5">
    <source>
        <dbReference type="ARBA" id="ARBA00023591"/>
    </source>
</evidence>